<dbReference type="PANTHER" id="PTHR10666">
    <property type="entry name" value="UBIQUITIN"/>
    <property type="match status" value="1"/>
</dbReference>
<accession>A0A8T0THW5</accession>
<feature type="region of interest" description="Disordered" evidence="2">
    <location>
        <begin position="373"/>
        <end position="392"/>
    </location>
</feature>
<feature type="transmembrane region" description="Helical" evidence="3">
    <location>
        <begin position="675"/>
        <end position="693"/>
    </location>
</feature>
<dbReference type="Gene3D" id="3.10.20.90">
    <property type="entry name" value="Phosphatidylinositol 3-kinase Catalytic Subunit, Chain A, domain 1"/>
    <property type="match status" value="3"/>
</dbReference>
<dbReference type="SUPFAM" id="SSF54236">
    <property type="entry name" value="Ubiquitin-like"/>
    <property type="match status" value="3"/>
</dbReference>
<evidence type="ECO:0000313" key="5">
    <source>
        <dbReference type="EMBL" id="KAG2607579.1"/>
    </source>
</evidence>
<evidence type="ECO:0000256" key="2">
    <source>
        <dbReference type="SAM" id="MobiDB-lite"/>
    </source>
</evidence>
<feature type="domain" description="Ubiquitin-like" evidence="4">
    <location>
        <begin position="117"/>
        <end position="183"/>
    </location>
</feature>
<organism evidence="5 6">
    <name type="scientific">Panicum virgatum</name>
    <name type="common">Blackwell switchgrass</name>
    <dbReference type="NCBI Taxonomy" id="38727"/>
    <lineage>
        <taxon>Eukaryota</taxon>
        <taxon>Viridiplantae</taxon>
        <taxon>Streptophyta</taxon>
        <taxon>Embryophyta</taxon>
        <taxon>Tracheophyta</taxon>
        <taxon>Spermatophyta</taxon>
        <taxon>Magnoliopsida</taxon>
        <taxon>Liliopsida</taxon>
        <taxon>Poales</taxon>
        <taxon>Poaceae</taxon>
        <taxon>PACMAD clade</taxon>
        <taxon>Panicoideae</taxon>
        <taxon>Panicodae</taxon>
        <taxon>Paniceae</taxon>
        <taxon>Panicinae</taxon>
        <taxon>Panicum</taxon>
        <taxon>Panicum sect. Hiantes</taxon>
    </lineage>
</organism>
<dbReference type="PROSITE" id="PS50053">
    <property type="entry name" value="UBIQUITIN_2"/>
    <property type="match status" value="3"/>
</dbReference>
<keyword evidence="6" id="KW-1185">Reference proteome</keyword>
<evidence type="ECO:0000259" key="4">
    <source>
        <dbReference type="PROSITE" id="PS50053"/>
    </source>
</evidence>
<evidence type="ECO:0000256" key="1">
    <source>
        <dbReference type="ARBA" id="ARBA00022499"/>
    </source>
</evidence>
<feature type="compositionally biased region" description="Polar residues" evidence="2">
    <location>
        <begin position="439"/>
        <end position="451"/>
    </location>
</feature>
<proteinExistence type="predicted"/>
<keyword evidence="3" id="KW-0472">Membrane</keyword>
<feature type="transmembrane region" description="Helical" evidence="3">
    <location>
        <begin position="475"/>
        <end position="491"/>
    </location>
</feature>
<dbReference type="CDD" id="cd17039">
    <property type="entry name" value="Ubl_ubiquitin_like"/>
    <property type="match status" value="1"/>
</dbReference>
<dbReference type="SMART" id="SM00213">
    <property type="entry name" value="UBQ"/>
    <property type="match status" value="3"/>
</dbReference>
<dbReference type="InterPro" id="IPR000626">
    <property type="entry name" value="Ubiquitin-like_dom"/>
</dbReference>
<feature type="transmembrane region" description="Helical" evidence="3">
    <location>
        <begin position="529"/>
        <end position="547"/>
    </location>
</feature>
<evidence type="ECO:0000256" key="3">
    <source>
        <dbReference type="SAM" id="Phobius"/>
    </source>
</evidence>
<comment type="caution">
    <text evidence="5">The sequence shown here is derived from an EMBL/GenBank/DDBJ whole genome shotgun (WGS) entry which is preliminary data.</text>
</comment>
<dbReference type="Proteomes" id="UP000823388">
    <property type="component" value="Chromosome 4N"/>
</dbReference>
<feature type="compositionally biased region" description="Polar residues" evidence="2">
    <location>
        <begin position="374"/>
        <end position="392"/>
    </location>
</feature>
<dbReference type="InterPro" id="IPR050158">
    <property type="entry name" value="Ubiquitin_ubiquitin-like"/>
</dbReference>
<dbReference type="AlphaFoldDB" id="A0A8T0THW5"/>
<dbReference type="InterPro" id="IPR029071">
    <property type="entry name" value="Ubiquitin-like_domsf"/>
</dbReference>
<feature type="transmembrane region" description="Helical" evidence="3">
    <location>
        <begin position="553"/>
        <end position="570"/>
    </location>
</feature>
<dbReference type="OrthoDB" id="696529at2759"/>
<feature type="domain" description="Ubiquitin-like" evidence="4">
    <location>
        <begin position="275"/>
        <end position="355"/>
    </location>
</feature>
<keyword evidence="3" id="KW-1133">Transmembrane helix</keyword>
<feature type="transmembrane region" description="Helical" evidence="3">
    <location>
        <begin position="642"/>
        <end position="663"/>
    </location>
</feature>
<dbReference type="InterPro" id="IPR019956">
    <property type="entry name" value="Ubiquitin_dom"/>
</dbReference>
<dbReference type="PRINTS" id="PR00348">
    <property type="entry name" value="UBIQUITIN"/>
</dbReference>
<feature type="domain" description="Ubiquitin-like" evidence="4">
    <location>
        <begin position="198"/>
        <end position="273"/>
    </location>
</feature>
<name>A0A8T0THW5_PANVG</name>
<keyword evidence="3" id="KW-0812">Transmembrane</keyword>
<sequence>MASTRANRMETTLSDGIRRRRHVRKISVRKLNGEIVEPEMDPMETTASVKTMIEEEGIHPRFLRIDEEVPDLEMESTDAGRMEATPLVQRSPVFAGTRNDDNKNEGLRRRLLRGDYIFIRLAHVDETFALKVDLTETIASVKAKIQEKGILLPQPELWFSKKLENDRTLADYGIQRNSNLILVPKLSSLGRRSGGERKEFFVKTLTGLSLTFESDLSETIAALKFMLMEKLGMLLDTLRLILSGVQVEDDRTLADYNVENGSIFYLVLRLRGGGMSIIVEKLNGHPFSLNVCSEHTISQIKDMVNERHEEQGIHQEQTKQHVEYEGKRLDDDGTLAYYNIEGGSTLILVDTLGGGGSPSQLEDQQILHIKTEHPTSSNPVAPAQLSSHTSASDLTGWKKLGRRILNNPTRSLHSNNEYGLMQTEQTAGLSAPAAGGQGHNQLSSGSLTPVSRQVVHGSDTPADQLRQKQRRSYKYSIKALVFAITILATYLSSASASFSPGKMAFKIAIGAFFIVHATLSILKPPNWSSALTYLSWFFLELVSYLLLVSFNKYYSYAILPAVFLPIIAVLRHRLQPGATQQIRTHNEANHNVDTERTDQDHVAYDEDGQSFDDIFENSAEIVNCGGLITAVFGNSMVGPASALGFLFFSTVALGLYLMMVTTVRTAALTLHARCLAKLLKVLLLTTLITALISA</sequence>
<gene>
    <name evidence="5" type="ORF">PVAP13_4NG258922</name>
</gene>
<evidence type="ECO:0000313" key="6">
    <source>
        <dbReference type="Proteomes" id="UP000823388"/>
    </source>
</evidence>
<dbReference type="Pfam" id="PF00240">
    <property type="entry name" value="ubiquitin"/>
    <property type="match status" value="3"/>
</dbReference>
<protein>
    <recommendedName>
        <fullName evidence="4">Ubiquitin-like domain-containing protein</fullName>
    </recommendedName>
</protein>
<feature type="region of interest" description="Disordered" evidence="2">
    <location>
        <begin position="428"/>
        <end position="467"/>
    </location>
</feature>
<dbReference type="GO" id="GO:0003729">
    <property type="term" value="F:mRNA binding"/>
    <property type="evidence" value="ECO:0007669"/>
    <property type="project" value="UniProtKB-ARBA"/>
</dbReference>
<dbReference type="EMBL" id="CM029044">
    <property type="protein sequence ID" value="KAG2607577.1"/>
    <property type="molecule type" value="Genomic_DNA"/>
</dbReference>
<keyword evidence="1" id="KW-1017">Isopeptide bond</keyword>
<dbReference type="EMBL" id="CM029044">
    <property type="protein sequence ID" value="KAG2607579.1"/>
    <property type="molecule type" value="Genomic_DNA"/>
</dbReference>
<reference evidence="5" key="1">
    <citation type="submission" date="2020-05" db="EMBL/GenBank/DDBJ databases">
        <title>WGS assembly of Panicum virgatum.</title>
        <authorList>
            <person name="Lovell J.T."/>
            <person name="Jenkins J."/>
            <person name="Shu S."/>
            <person name="Juenger T.E."/>
            <person name="Schmutz J."/>
        </authorList>
    </citation>
    <scope>NUCLEOTIDE SEQUENCE</scope>
    <source>
        <strain evidence="5">AP13</strain>
    </source>
</reference>